<feature type="compositionally biased region" description="Polar residues" evidence="1">
    <location>
        <begin position="542"/>
        <end position="553"/>
    </location>
</feature>
<dbReference type="PANTHER" id="PTHR32305">
    <property type="match status" value="1"/>
</dbReference>
<dbReference type="NCBIfam" id="TIGR03696">
    <property type="entry name" value="Rhs_assc_core"/>
    <property type="match status" value="1"/>
</dbReference>
<organism evidence="2 3">
    <name type="scientific">Xylanibacter caecicola</name>
    <dbReference type="NCBI Taxonomy" id="2736294"/>
    <lineage>
        <taxon>Bacteria</taxon>
        <taxon>Pseudomonadati</taxon>
        <taxon>Bacteroidota</taxon>
        <taxon>Bacteroidia</taxon>
        <taxon>Bacteroidales</taxon>
        <taxon>Prevotellaceae</taxon>
        <taxon>Xylanibacter</taxon>
    </lineage>
</organism>
<dbReference type="InterPro" id="IPR022385">
    <property type="entry name" value="Rhs_assc_core"/>
</dbReference>
<dbReference type="InterPro" id="IPR050708">
    <property type="entry name" value="T6SS_VgrG/RHS"/>
</dbReference>
<feature type="region of interest" description="Disordered" evidence="1">
    <location>
        <begin position="523"/>
        <end position="553"/>
    </location>
</feature>
<sequence length="553" mass="63619">MLLILRISSKKRQSLPMRRYSFYYDDLSRLSEARYTDTVAENTGRYNTSYSYDKHGNLQSLRRNGMQDGGAYGIVDDLYYEYDGNRLCKVRNAAESPCYKGSMHFSDGADEDTEYSYDSDGNLIEDKNKDITCIEYNVLNLPKHVDFKSGKNIDFIYSATGDKLYSSYLLDFPTLHAPALNSLSSDIFAPGKFPPEWSDPVGPSLKDSLNLRDSLITDYGYFLIYGAHRIDYCGDILYEDVKPTPNRILFDGGYVTFTNNKQPVYHFYLRDHQGNVRVVADENGTVEETNHYYPFGALFGECAENNKQRYKYNGKELDRLLSLDWYDYGARWYDPVLARWHAVDPLADKYPDVSPYVYCNNNAVNAVDPDGRKVIIWYKDKHGNDRSFCFTGFNGKKTITIPNNQFVKDFIMAYKYNLRNGGGDNLKAAVINPKYNIYVDDATLYEDRGTEFDSLDKPTVYWESRKGLKTTDGGLQSAATRLEHEFDHAVDNARNHKSHRERSEIYDAQYENKEEKRVIEGSEAKTARANGETIRNDHKGETYNTISPISIRR</sequence>
<evidence type="ECO:0000313" key="3">
    <source>
        <dbReference type="Proteomes" id="UP000820977"/>
    </source>
</evidence>
<dbReference type="Proteomes" id="UP000820977">
    <property type="component" value="Unassembled WGS sequence"/>
</dbReference>
<evidence type="ECO:0000313" key="2">
    <source>
        <dbReference type="EMBL" id="NPE25466.1"/>
    </source>
</evidence>
<accession>A0ABX2B217</accession>
<evidence type="ECO:0000256" key="1">
    <source>
        <dbReference type="SAM" id="MobiDB-lite"/>
    </source>
</evidence>
<gene>
    <name evidence="2" type="ORF">HPS54_08075</name>
</gene>
<dbReference type="PANTHER" id="PTHR32305:SF15">
    <property type="entry name" value="PROTEIN RHSA-RELATED"/>
    <property type="match status" value="1"/>
</dbReference>
<name>A0ABX2B217_9BACT</name>
<protein>
    <submittedName>
        <fullName evidence="2">RHS repeat-associated core domain-containing protein</fullName>
    </submittedName>
</protein>
<dbReference type="Gene3D" id="2.180.10.10">
    <property type="entry name" value="RHS repeat-associated core"/>
    <property type="match status" value="2"/>
</dbReference>
<reference evidence="2 3" key="1">
    <citation type="submission" date="2020-05" db="EMBL/GenBank/DDBJ databases">
        <title>Distinct polysaccharide utilization as determinants for interspecies competition between intestinal Prevotella spp.</title>
        <authorList>
            <person name="Galvez E.J.C."/>
            <person name="Iljazovic A."/>
            <person name="Strowig T."/>
        </authorList>
    </citation>
    <scope>NUCLEOTIDE SEQUENCE [LARGE SCALE GENOMIC DNA]</scope>
    <source>
        <strain evidence="2 3">PCHR</strain>
    </source>
</reference>
<comment type="caution">
    <text evidence="2">The sequence shown here is derived from an EMBL/GenBank/DDBJ whole genome shotgun (WGS) entry which is preliminary data.</text>
</comment>
<proteinExistence type="predicted"/>
<keyword evidence="3" id="KW-1185">Reference proteome</keyword>
<dbReference type="EMBL" id="JABKKJ010000012">
    <property type="protein sequence ID" value="NPE25466.1"/>
    <property type="molecule type" value="Genomic_DNA"/>
</dbReference>